<evidence type="ECO:0000256" key="2">
    <source>
        <dbReference type="ARBA" id="ARBA00022490"/>
    </source>
</evidence>
<dbReference type="Gene3D" id="1.10.10.10">
    <property type="entry name" value="Winged helix-like DNA-binding domain superfamily/Winged helix DNA-binding domain"/>
    <property type="match status" value="1"/>
</dbReference>
<comment type="subcellular location">
    <subcellularLocation>
        <location evidence="1">Cytoplasm</location>
    </subcellularLocation>
</comment>
<dbReference type="GO" id="GO:0006950">
    <property type="term" value="P:response to stress"/>
    <property type="evidence" value="ECO:0007669"/>
    <property type="project" value="TreeGrafter"/>
</dbReference>
<comment type="caution">
    <text evidence="7">The sequence shown here is derived from an EMBL/GenBank/DDBJ whole genome shotgun (WGS) entry which is preliminary data.</text>
</comment>
<dbReference type="FunFam" id="1.10.10.10:FF:000163">
    <property type="entry name" value="MarR family transcriptional regulator"/>
    <property type="match status" value="1"/>
</dbReference>
<organism evidence="7 8">
    <name type="scientific">Streptomyces griseicoloratus</name>
    <dbReference type="NCBI Taxonomy" id="2752516"/>
    <lineage>
        <taxon>Bacteria</taxon>
        <taxon>Bacillati</taxon>
        <taxon>Actinomycetota</taxon>
        <taxon>Actinomycetes</taxon>
        <taxon>Kitasatosporales</taxon>
        <taxon>Streptomycetaceae</taxon>
        <taxon>Streptomyces</taxon>
    </lineage>
</organism>
<dbReference type="InterPro" id="IPR000835">
    <property type="entry name" value="HTH_MarR-typ"/>
</dbReference>
<proteinExistence type="predicted"/>
<keyword evidence="2" id="KW-0963">Cytoplasm</keyword>
<name>A0A926L535_9ACTN</name>
<keyword evidence="5" id="KW-0804">Transcription</keyword>
<dbReference type="PANTHER" id="PTHR33164">
    <property type="entry name" value="TRANSCRIPTIONAL REGULATOR, MARR FAMILY"/>
    <property type="match status" value="1"/>
</dbReference>
<keyword evidence="3" id="KW-0805">Transcription regulation</keyword>
<evidence type="ECO:0000256" key="4">
    <source>
        <dbReference type="ARBA" id="ARBA00023125"/>
    </source>
</evidence>
<dbReference type="AlphaFoldDB" id="A0A926L535"/>
<reference evidence="7" key="2">
    <citation type="submission" date="2020-09" db="EMBL/GenBank/DDBJ databases">
        <authorList>
            <person name="Luo X."/>
        </authorList>
    </citation>
    <scope>NUCLEOTIDE SEQUENCE</scope>
    <source>
        <strain evidence="7">TRM S81-3</strain>
    </source>
</reference>
<dbReference type="InterPro" id="IPR036388">
    <property type="entry name" value="WH-like_DNA-bd_sf"/>
</dbReference>
<dbReference type="EMBL" id="JACVQF010000189">
    <property type="protein sequence ID" value="MBD0420561.1"/>
    <property type="molecule type" value="Genomic_DNA"/>
</dbReference>
<dbReference type="Proteomes" id="UP000621210">
    <property type="component" value="Unassembled WGS sequence"/>
</dbReference>
<dbReference type="GO" id="GO:0003700">
    <property type="term" value="F:DNA-binding transcription factor activity"/>
    <property type="evidence" value="ECO:0007669"/>
    <property type="project" value="InterPro"/>
</dbReference>
<dbReference type="SMART" id="SM00347">
    <property type="entry name" value="HTH_MARR"/>
    <property type="match status" value="1"/>
</dbReference>
<dbReference type="Pfam" id="PF22381">
    <property type="entry name" value="Staph_reg_Sar_Rot"/>
    <property type="match status" value="1"/>
</dbReference>
<dbReference type="PANTHER" id="PTHR33164:SF5">
    <property type="entry name" value="ORGANIC HYDROPEROXIDE RESISTANCE TRANSCRIPTIONAL REGULATOR"/>
    <property type="match status" value="1"/>
</dbReference>
<dbReference type="InterPro" id="IPR036390">
    <property type="entry name" value="WH_DNA-bd_sf"/>
</dbReference>
<keyword evidence="8" id="KW-1185">Reference proteome</keyword>
<sequence length="159" mass="17280">MTNEESAETAGTEGSLLLDDQLCFALYAAQRAVTAAYRPLLDDLGLTYPQYLVLLVLWERGETTVKGLATALRLDYGTVSPLLKRLEAAGLLRRERSARDERSVLVAVTGRGEELRERAARVPGALLSATGLGGPEVARLREELWRLAERAGAAADEAR</sequence>
<evidence type="ECO:0000259" key="6">
    <source>
        <dbReference type="PROSITE" id="PS50995"/>
    </source>
</evidence>
<feature type="domain" description="HTH marR-type" evidence="6">
    <location>
        <begin position="19"/>
        <end position="149"/>
    </location>
</feature>
<dbReference type="InterPro" id="IPR039422">
    <property type="entry name" value="MarR/SlyA-like"/>
</dbReference>
<evidence type="ECO:0000313" key="8">
    <source>
        <dbReference type="Proteomes" id="UP000621210"/>
    </source>
</evidence>
<dbReference type="InterPro" id="IPR055166">
    <property type="entry name" value="Transc_reg_Sar_Rot_HTH"/>
</dbReference>
<dbReference type="GO" id="GO:0005737">
    <property type="term" value="C:cytoplasm"/>
    <property type="evidence" value="ECO:0007669"/>
    <property type="project" value="UniProtKB-SubCell"/>
</dbReference>
<evidence type="ECO:0000256" key="5">
    <source>
        <dbReference type="ARBA" id="ARBA00023163"/>
    </source>
</evidence>
<gene>
    <name evidence="7" type="ORF">H0H10_15645</name>
</gene>
<reference evidence="7" key="1">
    <citation type="submission" date="2020-09" db="EMBL/GenBank/DDBJ databases">
        <title>Streptomyces grisecoloratus sp. nov., isolated from cotton soil.</title>
        <authorList>
            <person name="Xing L."/>
        </authorList>
    </citation>
    <scope>NUCLEOTIDE SEQUENCE</scope>
    <source>
        <strain evidence="7">TRM S81-3</strain>
    </source>
</reference>
<protein>
    <submittedName>
        <fullName evidence="7">MarR family transcriptional regulator</fullName>
    </submittedName>
</protein>
<evidence type="ECO:0000256" key="3">
    <source>
        <dbReference type="ARBA" id="ARBA00023015"/>
    </source>
</evidence>
<accession>A0A926L535</accession>
<dbReference type="GO" id="GO:0003677">
    <property type="term" value="F:DNA binding"/>
    <property type="evidence" value="ECO:0007669"/>
    <property type="project" value="UniProtKB-KW"/>
</dbReference>
<dbReference type="SUPFAM" id="SSF46785">
    <property type="entry name" value="Winged helix' DNA-binding domain"/>
    <property type="match status" value="1"/>
</dbReference>
<evidence type="ECO:0000313" key="7">
    <source>
        <dbReference type="EMBL" id="MBD0420561.1"/>
    </source>
</evidence>
<keyword evidence="4" id="KW-0238">DNA-binding</keyword>
<dbReference type="RefSeq" id="WP_188181557.1">
    <property type="nucleotide sequence ID" value="NZ_JACVQF010000189.1"/>
</dbReference>
<dbReference type="PROSITE" id="PS50995">
    <property type="entry name" value="HTH_MARR_2"/>
    <property type="match status" value="1"/>
</dbReference>
<evidence type="ECO:0000256" key="1">
    <source>
        <dbReference type="ARBA" id="ARBA00004496"/>
    </source>
</evidence>